<dbReference type="PATRIC" id="fig|1122169.6.peg.848"/>
<sequence>MGKEKRDHLALYKPLPYKARFWLYSENCYTEEELNLREWLLKTRAQSGIHQDYLKNASPWFADNDQALINPYEHAWFYSDAFKTRHVLSRDDFHVQPVDRLQWPALYDLMQKVGDYLLIRNQNLPAEHLNQPMNFILLDLNLILKSLSQNTDMGHVKEQLELITQYLRTIEKNISPLIGSDRLFLANFRFTIDEEIHPYLNHMIESQQLKERLGDLSKVIKKLSTDRNRILHFALNINQVNPHPYDFSQPQLEDSPGFPTQAAKKCGASSTELIADPMPVLHLTMEQLHDCPNFKLISMNEDILNHYASAIADLNELERFQKVISQIMDLLGQAGEVYTIYQFNEQMLSLLKQIDGFIDNSSKHIDAILHANTQEYHKAIETEQNLSLWQRWFSEQKELLQTYIKNQDTLAQFPSSSSDLAKTNKMLKSHVNQVISHLSQPRSIETSFEAIADKAQELDRLMGSMHQWIKIQHEMKGLPAPNPPKLLQSITAAEQIPRPQIPVIQTTPEEEPSPQAATHYPPLFSPQTAPSPNLCAESSGQCQSDALECPTANNNMLYFGAIALIPIGLIVLYLIYNWSQKKESSIQTLQGTEDEFELLKTRFEDLLVNIRRYEQEYDQDLTDEYETILHSFNELVRKAKSGVYHTEELKETIEDLNYFYQETCQKEDKRLNMVR</sequence>
<accession>A0A0W0Z3I3</accession>
<keyword evidence="1" id="KW-0812">Transmembrane</keyword>
<comment type="caution">
    <text evidence="2">The sequence shown here is derived from an EMBL/GenBank/DDBJ whole genome shotgun (WGS) entry which is preliminary data.</text>
</comment>
<protein>
    <submittedName>
        <fullName evidence="2">Uncharacterized protein</fullName>
    </submittedName>
</protein>
<dbReference type="eggNOG" id="ENOG5030T1F">
    <property type="taxonomic scope" value="Bacteria"/>
</dbReference>
<dbReference type="RefSeq" id="WP_018577044.1">
    <property type="nucleotide sequence ID" value="NZ_KB892393.1"/>
</dbReference>
<evidence type="ECO:0000256" key="1">
    <source>
        <dbReference type="SAM" id="Phobius"/>
    </source>
</evidence>
<reference evidence="2 3" key="1">
    <citation type="submission" date="2015-11" db="EMBL/GenBank/DDBJ databases">
        <title>Genomic analysis of 38 Legionella species identifies large and diverse effector repertoires.</title>
        <authorList>
            <person name="Burstein D."/>
            <person name="Amaro F."/>
            <person name="Zusman T."/>
            <person name="Lifshitz Z."/>
            <person name="Cohen O."/>
            <person name="Gilbert J.A."/>
            <person name="Pupko T."/>
            <person name="Shuman H.A."/>
            <person name="Segal G."/>
        </authorList>
    </citation>
    <scope>NUCLEOTIDE SEQUENCE [LARGE SCALE GENOMIC DNA]</scope>
    <source>
        <strain evidence="2 3">ATCC 49655</strain>
    </source>
</reference>
<keyword evidence="1" id="KW-1133">Transmembrane helix</keyword>
<gene>
    <name evidence="2" type="ORF">Lsha_0738</name>
</gene>
<dbReference type="OrthoDB" id="5649692at2"/>
<name>A0A0W0Z3I3_9GAMM</name>
<evidence type="ECO:0000313" key="3">
    <source>
        <dbReference type="Proteomes" id="UP000054600"/>
    </source>
</evidence>
<keyword evidence="3" id="KW-1185">Reference proteome</keyword>
<dbReference type="EMBL" id="LNYW01000025">
    <property type="protein sequence ID" value="KTD63318.1"/>
    <property type="molecule type" value="Genomic_DNA"/>
</dbReference>
<keyword evidence="1" id="KW-0472">Membrane</keyword>
<organism evidence="2 3">
    <name type="scientific">Legionella shakespearei DSM 23087</name>
    <dbReference type="NCBI Taxonomy" id="1122169"/>
    <lineage>
        <taxon>Bacteria</taxon>
        <taxon>Pseudomonadati</taxon>
        <taxon>Pseudomonadota</taxon>
        <taxon>Gammaproteobacteria</taxon>
        <taxon>Legionellales</taxon>
        <taxon>Legionellaceae</taxon>
        <taxon>Legionella</taxon>
    </lineage>
</organism>
<evidence type="ECO:0000313" key="2">
    <source>
        <dbReference type="EMBL" id="KTD63318.1"/>
    </source>
</evidence>
<proteinExistence type="predicted"/>
<dbReference type="AlphaFoldDB" id="A0A0W0Z3I3"/>
<dbReference type="Proteomes" id="UP000054600">
    <property type="component" value="Unassembled WGS sequence"/>
</dbReference>
<feature type="transmembrane region" description="Helical" evidence="1">
    <location>
        <begin position="556"/>
        <end position="576"/>
    </location>
</feature>